<dbReference type="PANTHER" id="PTHR30537">
    <property type="entry name" value="HTH-TYPE TRANSCRIPTIONAL REGULATOR"/>
    <property type="match status" value="1"/>
</dbReference>
<dbReference type="KEGG" id="naci:NUH88_01105"/>
<keyword evidence="4" id="KW-0804">Transcription</keyword>
<dbReference type="InterPro" id="IPR036388">
    <property type="entry name" value="WH-like_DNA-bd_sf"/>
</dbReference>
<dbReference type="AlphaFoldDB" id="A0A9J7ATZ2"/>
<dbReference type="SUPFAM" id="SSF53850">
    <property type="entry name" value="Periplasmic binding protein-like II"/>
    <property type="match status" value="1"/>
</dbReference>
<dbReference type="GO" id="GO:0003700">
    <property type="term" value="F:DNA-binding transcription factor activity"/>
    <property type="evidence" value="ECO:0007669"/>
    <property type="project" value="InterPro"/>
</dbReference>
<dbReference type="InterPro" id="IPR058163">
    <property type="entry name" value="LysR-type_TF_proteobact-type"/>
</dbReference>
<evidence type="ECO:0000256" key="2">
    <source>
        <dbReference type="ARBA" id="ARBA00023015"/>
    </source>
</evidence>
<evidence type="ECO:0000256" key="4">
    <source>
        <dbReference type="ARBA" id="ARBA00023163"/>
    </source>
</evidence>
<dbReference type="Gene3D" id="1.10.10.10">
    <property type="entry name" value="Winged helix-like DNA-binding domain superfamily/Winged helix DNA-binding domain"/>
    <property type="match status" value="1"/>
</dbReference>
<dbReference type="Pfam" id="PF03466">
    <property type="entry name" value="LysR_substrate"/>
    <property type="match status" value="1"/>
</dbReference>
<dbReference type="Gene3D" id="3.40.190.10">
    <property type="entry name" value="Periplasmic binding protein-like II"/>
    <property type="match status" value="2"/>
</dbReference>
<evidence type="ECO:0000256" key="3">
    <source>
        <dbReference type="ARBA" id="ARBA00023125"/>
    </source>
</evidence>
<dbReference type="InterPro" id="IPR000847">
    <property type="entry name" value="LysR_HTH_N"/>
</dbReference>
<dbReference type="SUPFAM" id="SSF46785">
    <property type="entry name" value="Winged helix' DNA-binding domain"/>
    <property type="match status" value="1"/>
</dbReference>
<dbReference type="RefSeq" id="WP_257769435.1">
    <property type="nucleotide sequence ID" value="NZ_CP102480.1"/>
</dbReference>
<dbReference type="GO" id="GO:0043565">
    <property type="term" value="F:sequence-specific DNA binding"/>
    <property type="evidence" value="ECO:0007669"/>
    <property type="project" value="TreeGrafter"/>
</dbReference>
<dbReference type="NCBIfam" id="NF008352">
    <property type="entry name" value="PRK11139.1"/>
    <property type="match status" value="1"/>
</dbReference>
<evidence type="ECO:0000313" key="7">
    <source>
        <dbReference type="Proteomes" id="UP001060336"/>
    </source>
</evidence>
<dbReference type="FunFam" id="1.10.10.10:FF:000038">
    <property type="entry name" value="Glycine cleavage system transcriptional activator"/>
    <property type="match status" value="1"/>
</dbReference>
<dbReference type="InterPro" id="IPR036390">
    <property type="entry name" value="WH_DNA-bd_sf"/>
</dbReference>
<proteinExistence type="inferred from homology"/>
<dbReference type="EMBL" id="CP102480">
    <property type="protein sequence ID" value="UUX50298.1"/>
    <property type="molecule type" value="Genomic_DNA"/>
</dbReference>
<dbReference type="GO" id="GO:0006351">
    <property type="term" value="P:DNA-templated transcription"/>
    <property type="evidence" value="ECO:0007669"/>
    <property type="project" value="TreeGrafter"/>
</dbReference>
<evidence type="ECO:0000313" key="6">
    <source>
        <dbReference type="EMBL" id="UUX50298.1"/>
    </source>
</evidence>
<dbReference type="Proteomes" id="UP001060336">
    <property type="component" value="Chromosome"/>
</dbReference>
<evidence type="ECO:0000256" key="1">
    <source>
        <dbReference type="ARBA" id="ARBA00009437"/>
    </source>
</evidence>
<dbReference type="CDD" id="cd08432">
    <property type="entry name" value="PBP2_GcdR_TrpI_HvrB_AmpR_like"/>
    <property type="match status" value="1"/>
</dbReference>
<dbReference type="InterPro" id="IPR005119">
    <property type="entry name" value="LysR_subst-bd"/>
</dbReference>
<keyword evidence="3" id="KW-0238">DNA-binding</keyword>
<dbReference type="Pfam" id="PF00126">
    <property type="entry name" value="HTH_1"/>
    <property type="match status" value="1"/>
</dbReference>
<name>A0A9J7ATZ2_9PROT</name>
<organism evidence="6 7">
    <name type="scientific">Nisaea acidiphila</name>
    <dbReference type="NCBI Taxonomy" id="1862145"/>
    <lineage>
        <taxon>Bacteria</taxon>
        <taxon>Pseudomonadati</taxon>
        <taxon>Pseudomonadota</taxon>
        <taxon>Alphaproteobacteria</taxon>
        <taxon>Rhodospirillales</taxon>
        <taxon>Thalassobaculaceae</taxon>
        <taxon>Nisaea</taxon>
    </lineage>
</organism>
<evidence type="ECO:0000259" key="5">
    <source>
        <dbReference type="PROSITE" id="PS50931"/>
    </source>
</evidence>
<feature type="domain" description="HTH lysR-type" evidence="5">
    <location>
        <begin position="5"/>
        <end position="62"/>
    </location>
</feature>
<dbReference type="FunFam" id="3.40.190.10:FF:000017">
    <property type="entry name" value="Glycine cleavage system transcriptional activator"/>
    <property type="match status" value="1"/>
</dbReference>
<keyword evidence="2" id="KW-0805">Transcription regulation</keyword>
<dbReference type="PRINTS" id="PR00039">
    <property type="entry name" value="HTHLYSR"/>
</dbReference>
<accession>A0A9J7ATZ2</accession>
<keyword evidence="7" id="KW-1185">Reference proteome</keyword>
<reference evidence="6" key="1">
    <citation type="submission" date="2022-08" db="EMBL/GenBank/DDBJ databases">
        <title>Nisaea acidiphila sp. nov., isolated from a marine algal debris and emended description of the genus Nisaea Urios et al. 2008.</title>
        <authorList>
            <person name="Kwon K."/>
        </authorList>
    </citation>
    <scope>NUCLEOTIDE SEQUENCE</scope>
    <source>
        <strain evidence="6">MEBiC11861</strain>
    </source>
</reference>
<sequence length="304" mass="34393">MLSRLPLNGLRCFEAAARHMSFKLAAAELFVTPAAVSQQIKALETELGCPLFLRRPRALELTPEGMRLAPVVRDAFSRLLAAVNDLKEQEEGRPLTVSVLPSFAVKWLIPRLSRFRMRYPEIDVRIAAEDRRADFVTDGVDVALRLGDGNYEGLHVEKIMSERIYPVCSPEVAARPPGLRKPEDLKHYPLLHDVNTFAGESWDNFLQQFGIEGIDLRRGAFFTQMDMVLQAAVEGQGVALARSQLVTDDLRAGRLIRPFENEMPAPLAYYFVCREDALRSNKVSVFRDWVLDEVRRDGILDEPE</sequence>
<dbReference type="PROSITE" id="PS50931">
    <property type="entry name" value="HTH_LYSR"/>
    <property type="match status" value="1"/>
</dbReference>
<dbReference type="PANTHER" id="PTHR30537:SF26">
    <property type="entry name" value="GLYCINE CLEAVAGE SYSTEM TRANSCRIPTIONAL ACTIVATOR"/>
    <property type="match status" value="1"/>
</dbReference>
<comment type="similarity">
    <text evidence="1">Belongs to the LysR transcriptional regulatory family.</text>
</comment>
<gene>
    <name evidence="6" type="ORF">NUH88_01105</name>
</gene>
<protein>
    <submittedName>
        <fullName evidence="6">Transcriptional regulator GcvA</fullName>
    </submittedName>
</protein>